<dbReference type="InParanoid" id="A0A7N2L1N7"/>
<evidence type="ECO:0000313" key="2">
    <source>
        <dbReference type="Proteomes" id="UP000594261"/>
    </source>
</evidence>
<sequence length="107" mass="12320">MAIGVAEMMLQCVFNGSISVHDMEIERRPYHRNCSCALHKLENICSNDYSQQRKISLPSQSLQKLCSNCNLYIAAFKFSSQSSPLSMKQRRSQWNSFHMDERNLLGT</sequence>
<organism evidence="1 2">
    <name type="scientific">Quercus lobata</name>
    <name type="common">Valley oak</name>
    <dbReference type="NCBI Taxonomy" id="97700"/>
    <lineage>
        <taxon>Eukaryota</taxon>
        <taxon>Viridiplantae</taxon>
        <taxon>Streptophyta</taxon>
        <taxon>Embryophyta</taxon>
        <taxon>Tracheophyta</taxon>
        <taxon>Spermatophyta</taxon>
        <taxon>Magnoliopsida</taxon>
        <taxon>eudicotyledons</taxon>
        <taxon>Gunneridae</taxon>
        <taxon>Pentapetalae</taxon>
        <taxon>rosids</taxon>
        <taxon>fabids</taxon>
        <taxon>Fagales</taxon>
        <taxon>Fagaceae</taxon>
        <taxon>Quercus</taxon>
    </lineage>
</organism>
<name>A0A7N2L1N7_QUELO</name>
<protein>
    <submittedName>
        <fullName evidence="1">Uncharacterized protein</fullName>
    </submittedName>
</protein>
<dbReference type="PANTHER" id="PTHR35121:SF4">
    <property type="entry name" value="SWIM-TYPE DOMAIN-CONTAINING PROTEIN"/>
    <property type="match status" value="1"/>
</dbReference>
<dbReference type="EnsemblPlants" id="QL02p091378:mrna">
    <property type="protein sequence ID" value="QL02p091378:mrna:CDS:2"/>
    <property type="gene ID" value="QL02p091378"/>
</dbReference>
<proteinExistence type="predicted"/>
<dbReference type="OMA" id="RNCECAL"/>
<reference evidence="1" key="2">
    <citation type="submission" date="2021-01" db="UniProtKB">
        <authorList>
            <consortium name="EnsemblPlants"/>
        </authorList>
    </citation>
    <scope>IDENTIFICATION</scope>
</reference>
<reference evidence="2" key="1">
    <citation type="journal article" date="2016" name="G3 (Bethesda)">
        <title>First Draft Assembly and Annotation of the Genome of a California Endemic Oak Quercus lobata Nee (Fagaceae).</title>
        <authorList>
            <person name="Sork V.L."/>
            <person name="Fitz-Gibbon S.T."/>
            <person name="Puiu D."/>
            <person name="Crepeau M."/>
            <person name="Gugger P.F."/>
            <person name="Sherman R."/>
            <person name="Stevens K."/>
            <person name="Langley C.H."/>
            <person name="Pellegrini M."/>
            <person name="Salzberg S.L."/>
        </authorList>
    </citation>
    <scope>NUCLEOTIDE SEQUENCE [LARGE SCALE GENOMIC DNA]</scope>
    <source>
        <strain evidence="2">cv. SW786</strain>
    </source>
</reference>
<evidence type="ECO:0000313" key="1">
    <source>
        <dbReference type="EnsemblPlants" id="QL02p091378:mrna:CDS:2"/>
    </source>
</evidence>
<keyword evidence="2" id="KW-1185">Reference proteome</keyword>
<dbReference type="Proteomes" id="UP000594261">
    <property type="component" value="Chromosome 2"/>
</dbReference>
<dbReference type="AlphaFoldDB" id="A0A7N2L1N7"/>
<accession>A0A7N2L1N7</accession>
<dbReference type="Gramene" id="QL02p091378:mrna">
    <property type="protein sequence ID" value="QL02p091378:mrna:CDS:2"/>
    <property type="gene ID" value="QL02p091378"/>
</dbReference>
<dbReference type="PANTHER" id="PTHR35121">
    <property type="entry name" value="HOMEODOMAIN PROTEIN 8, PUTATIVE-RELATED"/>
    <property type="match status" value="1"/>
</dbReference>